<sequence>MTNLAPSSRDDLLRDLAIFVARGTGTTPEAILELLLEREELGSTGIGAGIAVPHAIIDGLVRPRATLAVLNYPVNYDASDDLPVDLIFLLLTPKQNMAEHLRILQSFAD</sequence>
<dbReference type="Pfam" id="PF00359">
    <property type="entry name" value="PTS_EIIA_2"/>
    <property type="match status" value="1"/>
</dbReference>
<name>A0ABX1DYW6_9HYPH</name>
<dbReference type="SUPFAM" id="SSF55804">
    <property type="entry name" value="Phoshotransferase/anion transport protein"/>
    <property type="match status" value="1"/>
</dbReference>
<dbReference type="PROSITE" id="PS00372">
    <property type="entry name" value="PTS_EIIA_TYPE_2_HIS"/>
    <property type="match status" value="1"/>
</dbReference>
<keyword evidence="3" id="KW-1185">Reference proteome</keyword>
<evidence type="ECO:0000313" key="3">
    <source>
        <dbReference type="Proteomes" id="UP000568486"/>
    </source>
</evidence>
<dbReference type="InterPro" id="IPR051541">
    <property type="entry name" value="PTS_SugarTrans_NitroReg"/>
</dbReference>
<dbReference type="Proteomes" id="UP000568486">
    <property type="component" value="Unassembled WGS sequence"/>
</dbReference>
<dbReference type="InterPro" id="IPR002178">
    <property type="entry name" value="PTS_EIIA_type-2_dom"/>
</dbReference>
<protein>
    <submittedName>
        <fullName evidence="2">PTS transporter subunit EIIA</fullName>
    </submittedName>
</protein>
<feature type="domain" description="PTS EIIA type-2" evidence="1">
    <location>
        <begin position="1"/>
        <end position="109"/>
    </location>
</feature>
<dbReference type="PROSITE" id="PS51094">
    <property type="entry name" value="PTS_EIIA_TYPE_2"/>
    <property type="match status" value="1"/>
</dbReference>
<dbReference type="InterPro" id="IPR016152">
    <property type="entry name" value="PTrfase/Anion_transptr"/>
</dbReference>
<dbReference type="PANTHER" id="PTHR47738">
    <property type="entry name" value="PTS SYSTEM FRUCTOSE-LIKE EIIA COMPONENT-RELATED"/>
    <property type="match status" value="1"/>
</dbReference>
<comment type="caution">
    <text evidence="2">The sequence shown here is derived from an EMBL/GenBank/DDBJ whole genome shotgun (WGS) entry which is preliminary data.</text>
</comment>
<evidence type="ECO:0000313" key="2">
    <source>
        <dbReference type="EMBL" id="NKC28737.1"/>
    </source>
</evidence>
<accession>A0ABX1DYW6</accession>
<dbReference type="PANTHER" id="PTHR47738:SF1">
    <property type="entry name" value="NITROGEN REGULATORY PROTEIN"/>
    <property type="match status" value="1"/>
</dbReference>
<organism evidence="2 3">
    <name type="scientific">Brucella ciceri</name>
    <dbReference type="NCBI Taxonomy" id="391287"/>
    <lineage>
        <taxon>Bacteria</taxon>
        <taxon>Pseudomonadati</taxon>
        <taxon>Pseudomonadota</taxon>
        <taxon>Alphaproteobacteria</taxon>
        <taxon>Hyphomicrobiales</taxon>
        <taxon>Brucellaceae</taxon>
        <taxon>Brucella/Ochrobactrum group</taxon>
        <taxon>Brucella</taxon>
    </lineage>
</organism>
<evidence type="ECO:0000259" key="1">
    <source>
        <dbReference type="PROSITE" id="PS51094"/>
    </source>
</evidence>
<dbReference type="EMBL" id="JAAVLR010000002">
    <property type="protein sequence ID" value="NKC28737.1"/>
    <property type="molecule type" value="Genomic_DNA"/>
</dbReference>
<proteinExistence type="predicted"/>
<gene>
    <name evidence="2" type="ORF">HED52_16060</name>
</gene>
<dbReference type="Gene3D" id="3.40.930.10">
    <property type="entry name" value="Mannitol-specific EII, Chain A"/>
    <property type="match status" value="1"/>
</dbReference>
<reference evidence="2 3" key="1">
    <citation type="submission" date="2020-03" db="EMBL/GenBank/DDBJ databases">
        <title>Whole genome sequencing of clinical and environmental type strains of Ochrobactrum.</title>
        <authorList>
            <person name="Dharne M."/>
        </authorList>
    </citation>
    <scope>NUCLEOTIDE SEQUENCE [LARGE SCALE GENOMIC DNA]</scope>
    <source>
        <strain evidence="2 3">DSM 22292</strain>
    </source>
</reference>